<comment type="caution">
    <text evidence="1">The sequence shown here is derived from an EMBL/GenBank/DDBJ whole genome shotgun (WGS) entry which is preliminary data.</text>
</comment>
<name>X0X507_9ZZZZ</name>
<accession>X0X507</accession>
<dbReference type="EMBL" id="BARS01040657">
    <property type="protein sequence ID" value="GAG38095.1"/>
    <property type="molecule type" value="Genomic_DNA"/>
</dbReference>
<protein>
    <submittedName>
        <fullName evidence="1">Uncharacterized protein</fullName>
    </submittedName>
</protein>
<proteinExistence type="predicted"/>
<organism evidence="1">
    <name type="scientific">marine sediment metagenome</name>
    <dbReference type="NCBI Taxonomy" id="412755"/>
    <lineage>
        <taxon>unclassified sequences</taxon>
        <taxon>metagenomes</taxon>
        <taxon>ecological metagenomes</taxon>
    </lineage>
</organism>
<evidence type="ECO:0000313" key="1">
    <source>
        <dbReference type="EMBL" id="GAG38095.1"/>
    </source>
</evidence>
<gene>
    <name evidence="1" type="ORF">S01H1_61940</name>
</gene>
<sequence length="38" mass="4076">MANEGYSELITGLPLADIPIQGVSGWLSQGADHQIVFF</sequence>
<feature type="non-terminal residue" evidence="1">
    <location>
        <position position="38"/>
    </location>
</feature>
<dbReference type="AlphaFoldDB" id="X0X507"/>
<reference evidence="1" key="1">
    <citation type="journal article" date="2014" name="Front. Microbiol.">
        <title>High frequency of phylogenetically diverse reductive dehalogenase-homologous genes in deep subseafloor sedimentary metagenomes.</title>
        <authorList>
            <person name="Kawai M."/>
            <person name="Futagami T."/>
            <person name="Toyoda A."/>
            <person name="Takaki Y."/>
            <person name="Nishi S."/>
            <person name="Hori S."/>
            <person name="Arai W."/>
            <person name="Tsubouchi T."/>
            <person name="Morono Y."/>
            <person name="Uchiyama I."/>
            <person name="Ito T."/>
            <person name="Fujiyama A."/>
            <person name="Inagaki F."/>
            <person name="Takami H."/>
        </authorList>
    </citation>
    <scope>NUCLEOTIDE SEQUENCE</scope>
    <source>
        <strain evidence="1">Expedition CK06-06</strain>
    </source>
</reference>